<dbReference type="Pfam" id="PF01661">
    <property type="entry name" value="Macro"/>
    <property type="match status" value="2"/>
</dbReference>
<feature type="region of interest" description="Disordered" evidence="1">
    <location>
        <begin position="2033"/>
        <end position="2123"/>
    </location>
</feature>
<feature type="domain" description="Macro" evidence="2">
    <location>
        <begin position="661"/>
        <end position="844"/>
    </location>
</feature>
<dbReference type="SUPFAM" id="SSF52949">
    <property type="entry name" value="Macro domain-like"/>
    <property type="match status" value="2"/>
</dbReference>
<dbReference type="InterPro" id="IPR043472">
    <property type="entry name" value="Macro_dom-like"/>
</dbReference>
<dbReference type="SMART" id="SM00506">
    <property type="entry name" value="A1pp"/>
    <property type="match status" value="2"/>
</dbReference>
<feature type="region of interest" description="Disordered" evidence="1">
    <location>
        <begin position="1706"/>
        <end position="1744"/>
    </location>
</feature>
<dbReference type="Proteomes" id="UP000244855">
    <property type="component" value="Unassembled WGS sequence"/>
</dbReference>
<keyword evidence="5" id="KW-1185">Reference proteome</keyword>
<feature type="region of interest" description="Disordered" evidence="1">
    <location>
        <begin position="486"/>
        <end position="510"/>
    </location>
</feature>
<feature type="compositionally biased region" description="Polar residues" evidence="1">
    <location>
        <begin position="493"/>
        <end position="502"/>
    </location>
</feature>
<dbReference type="InterPro" id="IPR058348">
    <property type="entry name" value="DUF8035"/>
</dbReference>
<dbReference type="PROSITE" id="PS51154">
    <property type="entry name" value="MACRO"/>
    <property type="match status" value="2"/>
</dbReference>
<dbReference type="InterPro" id="IPR002589">
    <property type="entry name" value="Macro_dom"/>
</dbReference>
<feature type="region of interest" description="Disordered" evidence="1">
    <location>
        <begin position="96"/>
        <end position="133"/>
    </location>
</feature>
<evidence type="ECO:0000259" key="3">
    <source>
        <dbReference type="PROSITE" id="PS51671"/>
    </source>
</evidence>
<dbReference type="InterPro" id="IPR056223">
    <property type="entry name" value="PH_24"/>
</dbReference>
<accession>A0A2V1E004</accession>
<evidence type="ECO:0000259" key="2">
    <source>
        <dbReference type="PROSITE" id="PS51154"/>
    </source>
</evidence>
<name>A0A2V1E004_9PLEO</name>
<dbReference type="PANTHER" id="PTHR11106:SF27">
    <property type="entry name" value="MACRO DOMAIN-CONTAINING PROTEIN"/>
    <property type="match status" value="1"/>
</dbReference>
<feature type="compositionally biased region" description="Polar residues" evidence="1">
    <location>
        <begin position="1996"/>
        <end position="2015"/>
    </location>
</feature>
<feature type="region of interest" description="Disordered" evidence="1">
    <location>
        <begin position="540"/>
        <end position="564"/>
    </location>
</feature>
<feature type="region of interest" description="Disordered" evidence="1">
    <location>
        <begin position="586"/>
        <end position="639"/>
    </location>
</feature>
<dbReference type="EMBL" id="KZ805331">
    <property type="protein sequence ID" value="PVI03472.1"/>
    <property type="molecule type" value="Genomic_DNA"/>
</dbReference>
<dbReference type="Gene3D" id="3.40.220.10">
    <property type="entry name" value="Leucine Aminopeptidase, subunit E, domain 1"/>
    <property type="match status" value="2"/>
</dbReference>
<feature type="region of interest" description="Disordered" evidence="1">
    <location>
        <begin position="1979"/>
        <end position="2020"/>
    </location>
</feature>
<evidence type="ECO:0000313" key="4">
    <source>
        <dbReference type="EMBL" id="PVI03472.1"/>
    </source>
</evidence>
<dbReference type="Pfam" id="PF26118">
    <property type="entry name" value="DUF8035"/>
    <property type="match status" value="1"/>
</dbReference>
<dbReference type="Pfam" id="PF24345">
    <property type="entry name" value="PH_24"/>
    <property type="match status" value="1"/>
</dbReference>
<feature type="compositionally biased region" description="Low complexity" evidence="1">
    <location>
        <begin position="2070"/>
        <end position="2092"/>
    </location>
</feature>
<proteinExistence type="predicted"/>
<feature type="compositionally biased region" description="Acidic residues" evidence="1">
    <location>
        <begin position="108"/>
        <end position="126"/>
    </location>
</feature>
<reference evidence="4 5" key="1">
    <citation type="journal article" date="2018" name="Sci. Rep.">
        <title>Comparative genomics provides insights into the lifestyle and reveals functional heterogeneity of dark septate endophytic fungi.</title>
        <authorList>
            <person name="Knapp D.G."/>
            <person name="Nemeth J.B."/>
            <person name="Barry K."/>
            <person name="Hainaut M."/>
            <person name="Henrissat B."/>
            <person name="Johnson J."/>
            <person name="Kuo A."/>
            <person name="Lim J.H.P."/>
            <person name="Lipzen A."/>
            <person name="Nolan M."/>
            <person name="Ohm R.A."/>
            <person name="Tamas L."/>
            <person name="Grigoriev I.V."/>
            <person name="Spatafora J.W."/>
            <person name="Nagy L.G."/>
            <person name="Kovacs G.M."/>
        </authorList>
    </citation>
    <scope>NUCLEOTIDE SEQUENCE [LARGE SCALE GENOMIC DNA]</scope>
    <source>
        <strain evidence="4 5">DSE2036</strain>
    </source>
</reference>
<feature type="compositionally biased region" description="Polar residues" evidence="1">
    <location>
        <begin position="588"/>
        <end position="603"/>
    </location>
</feature>
<dbReference type="STRING" id="97972.A0A2V1E004"/>
<protein>
    <submittedName>
        <fullName evidence="4">Uncharacterized protein</fullName>
    </submittedName>
</protein>
<dbReference type="InterPro" id="IPR002912">
    <property type="entry name" value="ACT_dom"/>
</dbReference>
<evidence type="ECO:0000313" key="5">
    <source>
        <dbReference type="Proteomes" id="UP000244855"/>
    </source>
</evidence>
<feature type="compositionally biased region" description="Polar residues" evidence="1">
    <location>
        <begin position="2050"/>
        <end position="2063"/>
    </location>
</feature>
<evidence type="ECO:0000256" key="1">
    <source>
        <dbReference type="SAM" id="MobiDB-lite"/>
    </source>
</evidence>
<feature type="compositionally biased region" description="Acidic residues" evidence="1">
    <location>
        <begin position="605"/>
        <end position="615"/>
    </location>
</feature>
<dbReference type="PROSITE" id="PS51671">
    <property type="entry name" value="ACT"/>
    <property type="match status" value="1"/>
</dbReference>
<feature type="region of interest" description="Disordered" evidence="1">
    <location>
        <begin position="1554"/>
        <end position="1589"/>
    </location>
</feature>
<dbReference type="InterPro" id="IPR058925">
    <property type="entry name" value="zf-C2H2_AcuF"/>
</dbReference>
<organism evidence="4 5">
    <name type="scientific">Periconia macrospinosa</name>
    <dbReference type="NCBI Taxonomy" id="97972"/>
    <lineage>
        <taxon>Eukaryota</taxon>
        <taxon>Fungi</taxon>
        <taxon>Dikarya</taxon>
        <taxon>Ascomycota</taxon>
        <taxon>Pezizomycotina</taxon>
        <taxon>Dothideomycetes</taxon>
        <taxon>Pleosporomycetidae</taxon>
        <taxon>Pleosporales</taxon>
        <taxon>Massarineae</taxon>
        <taxon>Periconiaceae</taxon>
        <taxon>Periconia</taxon>
    </lineage>
</organism>
<feature type="compositionally biased region" description="Basic and acidic residues" evidence="1">
    <location>
        <begin position="1729"/>
        <end position="1741"/>
    </location>
</feature>
<feature type="domain" description="Macro" evidence="2">
    <location>
        <begin position="1092"/>
        <end position="1272"/>
    </location>
</feature>
<feature type="domain" description="ACT" evidence="3">
    <location>
        <begin position="59"/>
        <end position="158"/>
    </location>
</feature>
<gene>
    <name evidence="4" type="ORF">DM02DRAFT_652592</name>
</gene>
<dbReference type="PANTHER" id="PTHR11106">
    <property type="entry name" value="GANGLIOSIDE INDUCED DIFFERENTIATION ASSOCIATED PROTEIN 2-RELATED"/>
    <property type="match status" value="1"/>
</dbReference>
<dbReference type="OrthoDB" id="6133115at2759"/>
<sequence>MSAIRLATAANVREFQNLVNALSTNDTGYTLDHDALQDEIGRFRVWCGNIGALQKGHSSLDYRLRDSPLLSSNVLKLLQELENNITAASQIISGARLPYEKQQQQPSDSDDDEDDDFFSDDEDEDGPGAPKTELDMRFREILDVIDNLYKLSVRIRQPTIRSRSLKAAAFAPKDPETHVDLMEQYAVSDLQHIQELVRHLRMPYVKDGEAEDDGVLTSRFARAVTLRRRQFKYWKRHRDKLGAAIIHEEPTVPQQIERPEVLNRHDTLQVQIGNVEQAIVQDTPSQKTGRTLLSGTEATHYHQTLDDIVDSKSVTSYATTVRDATGRSIQLPAPPKDADGDRDFECPICYIICPSRYANQRAWKTHVLQDLQPYVCTYPECNTPDQLFQSRRQWVEHETSHRKIWRCPEHPDAIFKTSAGLSDHLRKEHGDSIPENQLNSIIKVGETSTIDMRACPICKAPEKSGQIANHIANHLERMAAFALPTNFHDDSDGASSQASKGGTESKDSQDLSKITFSSVSAGVLDDDGVKVKESIKPAESLGSPLRASTAEPLEADNRIPPAGQGLSAELLREVPNATRERLGILFTQKEQQANEPVPNQTPLSDNEEEDEEDLSTDSSSQISSEEEIPERDAKAPSRILTSSELPSLRSLYRSGYLFNGAAKFPPNDAYNRLISFYVYDITRLQVEAIVNSANRALKVSRMEFTLNRRIHKAAGPGLAGECKRHKKIKTGEAALTRGYNLPCSHVIHAARPSNRGGDEDKELLAKCYRNSLQLAMDHGIQSIAFPSLGSGGCGFSAPLAARVAVEEVRTFLDLNPSHPFTSIIFCPFSNADAMSYLHYIPIYFPPTDSDIEDVVPEDSTSSRFMLVKSVSDVCTQVEAVSEEMKSFRRHIAAFPGDIYLYLTSIVLALKTLKTNLAVPKEWLPPAAAHHAHEQLKSIPEQKAANVTLICAVMQAFCDSMTEIMEMAKVKAQSGEHIYQAIWNDYNQDMKASQRLDVAGLLELCHDFVHRLKSIVSSDVSTSHEMNTISIRLGAWLAKTTGREEHGIRQHFDEVMYTREFQRDAVVSDRSRVVKLQQLPTLTHLYQNGELKATLSNAGSQFNDIICFTNQDITRLEVDIIVNSSDPAFSGLSRLDHAVFGRAGVEIQEELSSLGNPKEGDVVSTGGYKLPAKHVLHAIPPERYLTSSKNVLRKIYRKILRQAEVLEAASIAIPTLGTGMLNYPRRDCALLAMEEIRRYLEQRGPNCSIEKIVFCVYSSSDESIYKAFLPEYFPSPDLETENEQLGKYPIQQIQRPLEEMEENALINFERHAETCLICIEVEKVYNEGGNLCGVGYGLAQVVLQHLNMDSSQTVLSTKRVLNRRVQVDVPQDFPLGLEMLTSVERSFRNPDRNMPFVSVIRPWPGLAEYQEDPNAPLPGVTIHQAIFEIPKEPEKSHAFVCTWSEEDKIWEALHRHACVIHIFPGKIQIYEPVIRSAAQVPLLSLELTPEIPVQKTSSTEITIEKTRLLQESVAKTSSRILLRCVSPSSCEILYQILQFSAKSNSTYNEHRSGIEASGAKLSDAQQTRIPDGEDTASIPKPNKSKEHTSPWTVPNDMWICGVCHQGADLIHTRCPVCSHVRDATDFGPGQIYYDSAHEDLSFSASVVLNWLRILDEGDGVHFSKLAAKAGVTDAILTKAIQELWEYDLIHPTPENTGAWSATAIPKQAPDERGSGIETLGAQPLDADQQESSKENEATKNDGIDNLNTESLSVEAKLVSFRLLLQTSHQGNLAPFRINVLPHDTIDSILAAVKTFWGLDDNMNVTFMDGEGNMLILTYDNLTHNGIVYVHVVSEQISTSEPKNLDHTVPDDKWVCSICNLGYTIPITSNKCPQCGHHRDAVDAGAERRYSSAGVRKFSTLSYVILSRLRSLPERTRGMHQDSLSREYGVTKEDVTNVLRRLQIVRLIHPVEGVEGVWAATEPDQTSTSLSRHFHSYKWLQNDQQTDNDEEKKEEGSTFEQPFPNTTTRRRSAQFNPPISPTAMTEALGEHARDMEAASALQNEHQHETETLQRNPDIPQQSHPLSSHEKNPSAAEPPSSSSSLLLQPKSPSTSEDIDLYSYLTSADLPPAPNPAKPRPNTPETENTVVVPAVRNLDEINTDDYYTYVEVPGTEEEEVWTMIDGRVVGPEAVAEVTSAYEFKSEENSVVVRERLTSRDVRRLAERTVEIRKGME</sequence>
<dbReference type="Pfam" id="PF26082">
    <property type="entry name" value="zf-C2H2_AcuF"/>
    <property type="match status" value="1"/>
</dbReference>
<feature type="compositionally biased region" description="Pro residues" evidence="1">
    <location>
        <begin position="2107"/>
        <end position="2118"/>
    </location>
</feature>